<gene>
    <name evidence="7" type="ORF">ZOSMA_208G00230</name>
</gene>
<dbReference type="AlphaFoldDB" id="A0A0K9PND6"/>
<keyword evidence="8" id="KW-1185">Reference proteome</keyword>
<feature type="transmembrane region" description="Helical" evidence="6">
    <location>
        <begin position="177"/>
        <end position="198"/>
    </location>
</feature>
<dbReference type="OMA" id="VATADTW"/>
<sequence length="288" mass="30635">MEEFVLLRCLLSLLISFAIAYRSLRKKSLDLSGAIAGFLVLSIHIAAGFSYGILILVFFFTSSKLTKFGVEKKKMVDADFKESGQRNWMQVMCNSAIATALVVSVGVMTGWQDRCLDTKDSVRITCLIGGIIGHYACCNGDTWSSEYGVLSNASPRLITSFKKVPKGTNGAVTVDGLLAAVAAGTVIGLAYYLLGLATTLCSPSLARRQLLIIPVSAIAGLFGSLIDSLLGATIQFSGYCKLRKKVVGKPGPTVKCITGTDILGNNGVNFVSILITTLLTATACSYIF</sequence>
<evidence type="ECO:0000256" key="2">
    <source>
        <dbReference type="ARBA" id="ARBA00009012"/>
    </source>
</evidence>
<comment type="caution">
    <text evidence="7">The sequence shown here is derived from an EMBL/GenBank/DDBJ whole genome shotgun (WGS) entry which is preliminary data.</text>
</comment>
<dbReference type="OrthoDB" id="30881at2759"/>
<feature type="transmembrane region" description="Helical" evidence="6">
    <location>
        <begin position="91"/>
        <end position="111"/>
    </location>
</feature>
<evidence type="ECO:0000256" key="1">
    <source>
        <dbReference type="ARBA" id="ARBA00004141"/>
    </source>
</evidence>
<evidence type="ECO:0000256" key="5">
    <source>
        <dbReference type="ARBA" id="ARBA00023136"/>
    </source>
</evidence>
<evidence type="ECO:0000313" key="8">
    <source>
        <dbReference type="Proteomes" id="UP000036987"/>
    </source>
</evidence>
<name>A0A0K9PND6_ZOSMR</name>
<feature type="transmembrane region" description="Helical" evidence="6">
    <location>
        <begin position="210"/>
        <end position="234"/>
    </location>
</feature>
<evidence type="ECO:0000256" key="4">
    <source>
        <dbReference type="ARBA" id="ARBA00022989"/>
    </source>
</evidence>
<dbReference type="GO" id="GO:0016020">
    <property type="term" value="C:membrane"/>
    <property type="evidence" value="ECO:0000318"/>
    <property type="project" value="GO_Central"/>
</dbReference>
<keyword evidence="4 6" id="KW-1133">Transmembrane helix</keyword>
<feature type="transmembrane region" description="Helical" evidence="6">
    <location>
        <begin position="36"/>
        <end position="60"/>
    </location>
</feature>
<dbReference type="Pfam" id="PF01940">
    <property type="entry name" value="DUF92"/>
    <property type="match status" value="1"/>
</dbReference>
<evidence type="ECO:0000256" key="3">
    <source>
        <dbReference type="ARBA" id="ARBA00022692"/>
    </source>
</evidence>
<reference evidence="8" key="1">
    <citation type="journal article" date="2016" name="Nature">
        <title>The genome of the seagrass Zostera marina reveals angiosperm adaptation to the sea.</title>
        <authorList>
            <person name="Olsen J.L."/>
            <person name="Rouze P."/>
            <person name="Verhelst B."/>
            <person name="Lin Y.-C."/>
            <person name="Bayer T."/>
            <person name="Collen J."/>
            <person name="Dattolo E."/>
            <person name="De Paoli E."/>
            <person name="Dittami S."/>
            <person name="Maumus F."/>
            <person name="Michel G."/>
            <person name="Kersting A."/>
            <person name="Lauritano C."/>
            <person name="Lohaus R."/>
            <person name="Toepel M."/>
            <person name="Tonon T."/>
            <person name="Vanneste K."/>
            <person name="Amirebrahimi M."/>
            <person name="Brakel J."/>
            <person name="Bostroem C."/>
            <person name="Chovatia M."/>
            <person name="Grimwood J."/>
            <person name="Jenkins J.W."/>
            <person name="Jueterbock A."/>
            <person name="Mraz A."/>
            <person name="Stam W.T."/>
            <person name="Tice H."/>
            <person name="Bornberg-Bauer E."/>
            <person name="Green P.J."/>
            <person name="Pearson G.A."/>
            <person name="Procaccini G."/>
            <person name="Duarte C.M."/>
            <person name="Schmutz J."/>
            <person name="Reusch T.B.H."/>
            <person name="Van de Peer Y."/>
        </authorList>
    </citation>
    <scope>NUCLEOTIDE SEQUENCE [LARGE SCALE GENOMIC DNA]</scope>
    <source>
        <strain evidence="8">cv. Finnish</strain>
    </source>
</reference>
<comment type="similarity">
    <text evidence="2">Belongs to the TMEM19 family.</text>
</comment>
<dbReference type="InterPro" id="IPR002794">
    <property type="entry name" value="DUF92_TMEM19"/>
</dbReference>
<keyword evidence="3 6" id="KW-0812">Transmembrane</keyword>
<dbReference type="EMBL" id="LFYR01000753">
    <property type="protein sequence ID" value="KMZ69730.1"/>
    <property type="molecule type" value="Genomic_DNA"/>
</dbReference>
<dbReference type="Proteomes" id="UP000036987">
    <property type="component" value="Unassembled WGS sequence"/>
</dbReference>
<dbReference type="PANTHER" id="PTHR13353:SF14">
    <property type="entry name" value="PROTEIN PGR"/>
    <property type="match status" value="1"/>
</dbReference>
<protein>
    <submittedName>
        <fullName evidence="7">Transmembrane protein</fullName>
    </submittedName>
</protein>
<accession>A0A0K9PND6</accession>
<feature type="transmembrane region" description="Helical" evidence="6">
    <location>
        <begin position="268"/>
        <end position="287"/>
    </location>
</feature>
<evidence type="ECO:0000313" key="7">
    <source>
        <dbReference type="EMBL" id="KMZ69730.1"/>
    </source>
</evidence>
<organism evidence="7 8">
    <name type="scientific">Zostera marina</name>
    <name type="common">Eelgrass</name>
    <dbReference type="NCBI Taxonomy" id="29655"/>
    <lineage>
        <taxon>Eukaryota</taxon>
        <taxon>Viridiplantae</taxon>
        <taxon>Streptophyta</taxon>
        <taxon>Embryophyta</taxon>
        <taxon>Tracheophyta</taxon>
        <taxon>Spermatophyta</taxon>
        <taxon>Magnoliopsida</taxon>
        <taxon>Liliopsida</taxon>
        <taxon>Zosteraceae</taxon>
        <taxon>Zostera</taxon>
    </lineage>
</organism>
<comment type="subcellular location">
    <subcellularLocation>
        <location evidence="1">Membrane</location>
        <topology evidence="1">Multi-pass membrane protein</topology>
    </subcellularLocation>
</comment>
<evidence type="ECO:0000256" key="6">
    <source>
        <dbReference type="SAM" id="Phobius"/>
    </source>
</evidence>
<proteinExistence type="inferred from homology"/>
<dbReference type="STRING" id="29655.A0A0K9PND6"/>
<keyword evidence="5 6" id="KW-0472">Membrane</keyword>
<dbReference type="PANTHER" id="PTHR13353">
    <property type="entry name" value="TRANSMEMBRANE PROTEIN 19"/>
    <property type="match status" value="1"/>
</dbReference>